<dbReference type="InterPro" id="IPR053206">
    <property type="entry name" value="Dimeric_xanthone_biosynth"/>
</dbReference>
<dbReference type="EMBL" id="KV875103">
    <property type="protein sequence ID" value="OIW24587.1"/>
    <property type="molecule type" value="Genomic_DNA"/>
</dbReference>
<dbReference type="Proteomes" id="UP000182658">
    <property type="component" value="Unassembled WGS sequence"/>
</dbReference>
<dbReference type="PANTHER" id="PTHR38048:SF2">
    <property type="entry name" value="HEMERYTHRIN-LIKE DOMAIN-CONTAINING PROTEIN"/>
    <property type="match status" value="1"/>
</dbReference>
<feature type="domain" description="Hemerythrin-like" evidence="1">
    <location>
        <begin position="41"/>
        <end position="156"/>
    </location>
</feature>
<dbReference type="OrthoDB" id="58416at2759"/>
<accession>A0A1J7IB97</accession>
<proteinExistence type="predicted"/>
<name>A0A1J7IB97_9PEZI</name>
<keyword evidence="3" id="KW-1185">Reference proteome</keyword>
<evidence type="ECO:0000313" key="2">
    <source>
        <dbReference type="EMBL" id="OIW24587.1"/>
    </source>
</evidence>
<dbReference type="InterPro" id="IPR012312">
    <property type="entry name" value="Hemerythrin-like"/>
</dbReference>
<organism evidence="2 3">
    <name type="scientific">Coniochaeta ligniaria NRRL 30616</name>
    <dbReference type="NCBI Taxonomy" id="1408157"/>
    <lineage>
        <taxon>Eukaryota</taxon>
        <taxon>Fungi</taxon>
        <taxon>Dikarya</taxon>
        <taxon>Ascomycota</taxon>
        <taxon>Pezizomycotina</taxon>
        <taxon>Sordariomycetes</taxon>
        <taxon>Sordariomycetidae</taxon>
        <taxon>Coniochaetales</taxon>
        <taxon>Coniochaetaceae</taxon>
        <taxon>Coniochaeta</taxon>
    </lineage>
</organism>
<evidence type="ECO:0000313" key="3">
    <source>
        <dbReference type="Proteomes" id="UP000182658"/>
    </source>
</evidence>
<dbReference type="AlphaFoldDB" id="A0A1J7IB97"/>
<gene>
    <name evidence="2" type="ORF">CONLIGDRAFT_636736</name>
</gene>
<reference evidence="2 3" key="1">
    <citation type="submission" date="2016-10" db="EMBL/GenBank/DDBJ databases">
        <title>Draft genome sequence of Coniochaeta ligniaria NRRL30616, a lignocellulolytic fungus for bioabatement of inhibitors in plant biomass hydrolysates.</title>
        <authorList>
            <consortium name="DOE Joint Genome Institute"/>
            <person name="Jimenez D.J."/>
            <person name="Hector R.E."/>
            <person name="Riley R."/>
            <person name="Sun H."/>
            <person name="Grigoriev I.V."/>
            <person name="Van Elsas J.D."/>
            <person name="Nichols N.N."/>
        </authorList>
    </citation>
    <scope>NUCLEOTIDE SEQUENCE [LARGE SCALE GENOMIC DNA]</scope>
    <source>
        <strain evidence="2 3">NRRL 30616</strain>
    </source>
</reference>
<sequence length="254" mass="28698">MAPIYADHPFPLINSPEFANKQNGVPTDLFDHCASEMACVHNLMVRGLNAIYLQAPHIKPADEKAFVNFIRIWHQLLHAHHSGEEDHFFPILEAMAGEKGMMEANVEQHHAFHDPLHAFHEYIEAVAAGKDKYDGQKIVGLIDAFGPMLMQHLADEIPTIQGLRKYGDKMADLQKKFDDEGEENMKKFGLTGLTIIFSMLDLHHEDGLWANWPPAPAVVNFLCRNLICWFVRDTTKFGACDRLGNMKPLYAVPA</sequence>
<evidence type="ECO:0000259" key="1">
    <source>
        <dbReference type="Pfam" id="PF01814"/>
    </source>
</evidence>
<dbReference type="Gene3D" id="1.20.120.520">
    <property type="entry name" value="nmb1532 protein domain like"/>
    <property type="match status" value="1"/>
</dbReference>
<protein>
    <submittedName>
        <fullName evidence="2">Hemerythrin HHE cation binding domain-containing protein</fullName>
    </submittedName>
</protein>
<dbReference type="Pfam" id="PF01814">
    <property type="entry name" value="Hemerythrin"/>
    <property type="match status" value="1"/>
</dbReference>
<dbReference type="PANTHER" id="PTHR38048">
    <property type="entry name" value="EXPRESSED PROTEIN"/>
    <property type="match status" value="1"/>
</dbReference>
<dbReference type="CDD" id="cd12108">
    <property type="entry name" value="Hr-like"/>
    <property type="match status" value="1"/>
</dbReference>
<dbReference type="STRING" id="1408157.A0A1J7IB97"/>
<dbReference type="InParanoid" id="A0A1J7IB97"/>